<dbReference type="RefSeq" id="XP_024884694.1">
    <property type="nucleotide sequence ID" value="XM_025028926.1"/>
</dbReference>
<dbReference type="SMART" id="SM00825">
    <property type="entry name" value="PKS_KS"/>
    <property type="match status" value="1"/>
</dbReference>
<dbReference type="PROSITE" id="PS52004">
    <property type="entry name" value="KS3_2"/>
    <property type="match status" value="1"/>
</dbReference>
<dbReference type="Pfam" id="PF00109">
    <property type="entry name" value="ketoacyl-synt"/>
    <property type="match status" value="1"/>
</dbReference>
<dbReference type="PANTHER" id="PTHR43775:SF23">
    <property type="entry name" value="FATTY ACID SYNTHASE 3"/>
    <property type="match status" value="1"/>
</dbReference>
<dbReference type="InterPro" id="IPR020841">
    <property type="entry name" value="PKS_Beta-ketoAc_synthase_dom"/>
</dbReference>
<dbReference type="GeneID" id="112462862"/>
<dbReference type="GO" id="GO:0006633">
    <property type="term" value="P:fatty acid biosynthetic process"/>
    <property type="evidence" value="ECO:0007669"/>
    <property type="project" value="TreeGrafter"/>
</dbReference>
<evidence type="ECO:0000313" key="2">
    <source>
        <dbReference type="Proteomes" id="UP000504618"/>
    </source>
</evidence>
<evidence type="ECO:0000313" key="3">
    <source>
        <dbReference type="RefSeq" id="XP_024884694.1"/>
    </source>
</evidence>
<name>A0A6J1QQD5_9HYME</name>
<dbReference type="InterPro" id="IPR050091">
    <property type="entry name" value="PKS_NRPS_Biosynth_Enz"/>
</dbReference>
<dbReference type="InterPro" id="IPR016039">
    <property type="entry name" value="Thiolase-like"/>
</dbReference>
<dbReference type="CDD" id="cd00833">
    <property type="entry name" value="PKS"/>
    <property type="match status" value="1"/>
</dbReference>
<evidence type="ECO:0000259" key="1">
    <source>
        <dbReference type="PROSITE" id="PS52004"/>
    </source>
</evidence>
<dbReference type="InterPro" id="IPR014030">
    <property type="entry name" value="Ketoacyl_synth_N"/>
</dbReference>
<dbReference type="AlphaFoldDB" id="A0A6J1QQD5"/>
<dbReference type="OrthoDB" id="329835at2759"/>
<gene>
    <name evidence="3" type="primary">LOC112462862</name>
</gene>
<organism evidence="2 3">
    <name type="scientific">Temnothorax curvispinosus</name>
    <dbReference type="NCBI Taxonomy" id="300111"/>
    <lineage>
        <taxon>Eukaryota</taxon>
        <taxon>Metazoa</taxon>
        <taxon>Ecdysozoa</taxon>
        <taxon>Arthropoda</taxon>
        <taxon>Hexapoda</taxon>
        <taxon>Insecta</taxon>
        <taxon>Pterygota</taxon>
        <taxon>Neoptera</taxon>
        <taxon>Endopterygota</taxon>
        <taxon>Hymenoptera</taxon>
        <taxon>Apocrita</taxon>
        <taxon>Aculeata</taxon>
        <taxon>Formicoidea</taxon>
        <taxon>Formicidae</taxon>
        <taxon>Myrmicinae</taxon>
        <taxon>Temnothorax</taxon>
    </lineage>
</organism>
<keyword evidence="2" id="KW-1185">Reference proteome</keyword>
<reference evidence="3" key="1">
    <citation type="submission" date="2025-08" db="UniProtKB">
        <authorList>
            <consortium name="RefSeq"/>
        </authorList>
    </citation>
    <scope>IDENTIFICATION</scope>
    <source>
        <tissue evidence="3">Whole body</tissue>
    </source>
</reference>
<protein>
    <submittedName>
        <fullName evidence="3">Fatty acid synthase-like</fullName>
    </submittedName>
</protein>
<dbReference type="Proteomes" id="UP000504618">
    <property type="component" value="Unplaced"/>
</dbReference>
<proteinExistence type="predicted"/>
<sequence>MNGTEACSSWNGIDSGEEIVISGIAGRFPDSDNMNQLRENLFNKKDLVRADHGRWKKDHPDVSNRMGIVNNLNKFDADFFGLSFDQAHTLGLETRMLLEHSYEAIIDAGINPKQLRGKNTAVIIATTISETQAKFLYEDLKMDGLNLIGCSRSTIANMISYHLDLKGPSYAIDSACSSCFYAMALGYHYIISGKCEDAIIGATQLCLYSIINLQFARLGTFIETN</sequence>
<feature type="domain" description="Ketosynthase family 3 (KS3)" evidence="1">
    <location>
        <begin position="16"/>
        <end position="225"/>
    </location>
</feature>
<dbReference type="PANTHER" id="PTHR43775">
    <property type="entry name" value="FATTY ACID SYNTHASE"/>
    <property type="match status" value="1"/>
</dbReference>
<accession>A0A6J1QQD5</accession>
<dbReference type="GO" id="GO:0004312">
    <property type="term" value="F:fatty acid synthase activity"/>
    <property type="evidence" value="ECO:0007669"/>
    <property type="project" value="TreeGrafter"/>
</dbReference>
<dbReference type="SUPFAM" id="SSF53901">
    <property type="entry name" value="Thiolase-like"/>
    <property type="match status" value="1"/>
</dbReference>
<dbReference type="Gene3D" id="3.40.47.10">
    <property type="match status" value="1"/>
</dbReference>